<dbReference type="AlphaFoldDB" id="A0A329SFN2"/>
<reference evidence="1 2" key="1">
    <citation type="submission" date="2018-01" db="EMBL/GenBank/DDBJ databases">
        <title>Draft genome of the strawberry crown rot pathogen Phytophthora cactorum.</title>
        <authorList>
            <person name="Armitage A.D."/>
            <person name="Lysoe E."/>
            <person name="Nellist C.F."/>
            <person name="Harrison R.J."/>
            <person name="Brurberg M.B."/>
        </authorList>
    </citation>
    <scope>NUCLEOTIDE SEQUENCE [LARGE SCALE GENOMIC DNA]</scope>
    <source>
        <strain evidence="1 2">10300</strain>
    </source>
</reference>
<dbReference type="Proteomes" id="UP000251314">
    <property type="component" value="Unassembled WGS sequence"/>
</dbReference>
<evidence type="ECO:0000313" key="2">
    <source>
        <dbReference type="Proteomes" id="UP000251314"/>
    </source>
</evidence>
<dbReference type="STRING" id="29920.A0A329SFN2"/>
<comment type="caution">
    <text evidence="1">The sequence shown here is derived from an EMBL/GenBank/DDBJ whole genome shotgun (WGS) entry which is preliminary data.</text>
</comment>
<dbReference type="EMBL" id="MJFZ01000162">
    <property type="protein sequence ID" value="RAW35643.1"/>
    <property type="molecule type" value="Genomic_DNA"/>
</dbReference>
<dbReference type="PANTHER" id="PTHR46599">
    <property type="entry name" value="PIGGYBAC TRANSPOSABLE ELEMENT-DERIVED PROTEIN 4"/>
    <property type="match status" value="1"/>
</dbReference>
<keyword evidence="2" id="KW-1185">Reference proteome</keyword>
<evidence type="ECO:0008006" key="3">
    <source>
        <dbReference type="Google" id="ProtNLM"/>
    </source>
</evidence>
<accession>A0A329SFN2</accession>
<dbReference type="VEuPathDB" id="FungiDB:PC110_g8050"/>
<organism evidence="1 2">
    <name type="scientific">Phytophthora cactorum</name>
    <dbReference type="NCBI Taxonomy" id="29920"/>
    <lineage>
        <taxon>Eukaryota</taxon>
        <taxon>Sar</taxon>
        <taxon>Stramenopiles</taxon>
        <taxon>Oomycota</taxon>
        <taxon>Peronosporomycetes</taxon>
        <taxon>Peronosporales</taxon>
        <taxon>Peronosporaceae</taxon>
        <taxon>Phytophthora</taxon>
    </lineage>
</organism>
<sequence>MLAFRVGEAYRRAKRRLNETLPRKTKRDNQRELEGMKPILPYELGQFIGLLVARAIAPNREKLTNHRKTTDEAAISRGRFGSVLARDRVLEISRNLHFNPNSDPRSRTDRAWRYESYATKPICIQQDARLLEGQAPQVGHKLFMLCSAVTAYRIRFEVYCGKKQHASDAHKTDMKSGPAAVVRNFAGSVSDSVVAHGLLLRWNDHDKPPGILQSCRGEEENPPTWNHPWILQMAKSKLVPNMTAISWWGSRPVHFLFSGGCLKMDCVTRQDGAAQMEVACPRVIKD</sequence>
<evidence type="ECO:0000313" key="1">
    <source>
        <dbReference type="EMBL" id="RAW35643.1"/>
    </source>
</evidence>
<proteinExistence type="predicted"/>
<dbReference type="OrthoDB" id="119802at2759"/>
<gene>
    <name evidence="1" type="ORF">PC110_g8050</name>
</gene>
<dbReference type="PANTHER" id="PTHR46599:SF3">
    <property type="entry name" value="PIGGYBAC TRANSPOSABLE ELEMENT-DERIVED PROTEIN 4"/>
    <property type="match status" value="1"/>
</dbReference>
<protein>
    <recommendedName>
        <fullName evidence="3">PiggyBac transposable element-derived protein domain-containing protein</fullName>
    </recommendedName>
</protein>
<name>A0A329SFN2_9STRA</name>